<proteinExistence type="predicted"/>
<dbReference type="Pfam" id="PF22010">
    <property type="entry name" value="OrtA"/>
    <property type="match status" value="1"/>
</dbReference>
<gene>
    <name evidence="1" type="primary">ortA</name>
    <name evidence="1" type="ORF">SPSIL_044630</name>
</gene>
<sequence>MAYARQGDWVQIYQVVLPAGERAPQVPPETMQVPLELKVKGFLLDEQAQIGQQVAICTLARRQLSGKLVAINPAYGVDYGLPQPELITIAGELRGLLRGEHDA</sequence>
<dbReference type="Proteomes" id="UP000216752">
    <property type="component" value="Chromosome"/>
</dbReference>
<keyword evidence="1" id="KW-0012">Acyltransferase</keyword>
<dbReference type="RefSeq" id="WP_094604034.1">
    <property type="nucleotide sequence ID" value="NZ_CP155573.1"/>
</dbReference>
<protein>
    <submittedName>
        <fullName evidence="1">2-amino-4-ketopentanoate thiolase alpha subunit</fullName>
        <ecNumber evidence="1">2.3.1.263</ecNumber>
    </submittedName>
</protein>
<reference evidence="1" key="1">
    <citation type="submission" date="2024-05" db="EMBL/GenBank/DDBJ databases">
        <title>Isolation and characterization of Sporomusa carbonis sp. nov., a carboxydotrophic hydrogenogen in the genus of Sporomusa isolated from a charcoal burning pile.</title>
        <authorList>
            <person name="Boeer T."/>
            <person name="Rosenbaum F."/>
            <person name="Eysell L."/>
            <person name="Mueller V."/>
            <person name="Daniel R."/>
            <person name="Poehlein A."/>
        </authorList>
    </citation>
    <scope>NUCLEOTIDE SEQUENCE [LARGE SCALE GENOMIC DNA]</scope>
    <source>
        <strain evidence="1">DSM 10669</strain>
    </source>
</reference>
<accession>A0ABZ3IRX9</accession>
<dbReference type="EMBL" id="CP155573">
    <property type="protein sequence ID" value="XFO68243.1"/>
    <property type="molecule type" value="Genomic_DNA"/>
</dbReference>
<dbReference type="GO" id="GO:0016746">
    <property type="term" value="F:acyltransferase activity"/>
    <property type="evidence" value="ECO:0007669"/>
    <property type="project" value="UniProtKB-KW"/>
</dbReference>
<dbReference type="EC" id="2.3.1.263" evidence="1"/>
<keyword evidence="2" id="KW-1185">Reference proteome</keyword>
<dbReference type="InterPro" id="IPR047755">
    <property type="entry name" value="OrtA"/>
</dbReference>
<keyword evidence="1" id="KW-0808">Transferase</keyword>
<organism evidence="1 2">
    <name type="scientific">Sporomusa silvacetica DSM 10669</name>
    <dbReference type="NCBI Taxonomy" id="1123289"/>
    <lineage>
        <taxon>Bacteria</taxon>
        <taxon>Bacillati</taxon>
        <taxon>Bacillota</taxon>
        <taxon>Negativicutes</taxon>
        <taxon>Selenomonadales</taxon>
        <taxon>Sporomusaceae</taxon>
        <taxon>Sporomusa</taxon>
    </lineage>
</organism>
<evidence type="ECO:0000313" key="2">
    <source>
        <dbReference type="Proteomes" id="UP000216752"/>
    </source>
</evidence>
<evidence type="ECO:0000313" key="1">
    <source>
        <dbReference type="EMBL" id="XFO68243.1"/>
    </source>
</evidence>
<dbReference type="NCBIfam" id="NF040739">
    <property type="entry name" value="ornith_OrtA"/>
    <property type="match status" value="1"/>
</dbReference>
<name>A0ABZ3IRX9_9FIRM</name>